<protein>
    <recommendedName>
        <fullName evidence="8">Trehalose 6-phosphate phosphatase</fullName>
        <ecNumber evidence="8">3.1.3.12</ecNumber>
    </recommendedName>
</protein>
<comment type="cofactor">
    <cofactor evidence="2 8">
        <name>a divalent metal cation</name>
        <dbReference type="ChEBI" id="CHEBI:60240"/>
    </cofactor>
</comment>
<dbReference type="UniPathway" id="UPA00299"/>
<name>A0A1U8GHC9_CAPAN</name>
<dbReference type="OrthoDB" id="411251at2759"/>
<reference evidence="9 10" key="2">
    <citation type="journal article" date="2017" name="Genome Biol.">
        <title>New reference genome sequences of hot pepper reveal the massive evolution of plant disease-resistance genes by retroduplication.</title>
        <authorList>
            <person name="Kim S."/>
            <person name="Park J."/>
            <person name="Yeom S.I."/>
            <person name="Kim Y.M."/>
            <person name="Seo E."/>
            <person name="Kim K.T."/>
            <person name="Kim M.S."/>
            <person name="Lee J.M."/>
            <person name="Cheong K."/>
            <person name="Shin H.S."/>
            <person name="Kim S.B."/>
            <person name="Han K."/>
            <person name="Lee J."/>
            <person name="Park M."/>
            <person name="Lee H.A."/>
            <person name="Lee H.Y."/>
            <person name="Lee Y."/>
            <person name="Oh S."/>
            <person name="Lee J.H."/>
            <person name="Choi E."/>
            <person name="Choi E."/>
            <person name="Lee S.E."/>
            <person name="Jeon J."/>
            <person name="Kim H."/>
            <person name="Choi G."/>
            <person name="Song H."/>
            <person name="Lee J."/>
            <person name="Lee S.C."/>
            <person name="Kwon J.K."/>
            <person name="Lee H.Y."/>
            <person name="Koo N."/>
            <person name="Hong Y."/>
            <person name="Kim R.W."/>
            <person name="Kang W.H."/>
            <person name="Huh J.H."/>
            <person name="Kang B.C."/>
            <person name="Yang T.J."/>
            <person name="Lee Y.H."/>
            <person name="Bennetzen J.L."/>
            <person name="Choi D."/>
        </authorList>
    </citation>
    <scope>NUCLEOTIDE SEQUENCE [LARGE SCALE GENOMIC DNA]</scope>
    <source>
        <strain evidence="10">cv. CM334</strain>
    </source>
</reference>
<dbReference type="InterPro" id="IPR036412">
    <property type="entry name" value="HAD-like_sf"/>
</dbReference>
<comment type="similarity">
    <text evidence="4 8">Belongs to the trehalose phosphatase family.</text>
</comment>
<dbReference type="NCBIfam" id="TIGR00685">
    <property type="entry name" value="T6PP"/>
    <property type="match status" value="1"/>
</dbReference>
<evidence type="ECO:0000256" key="1">
    <source>
        <dbReference type="ARBA" id="ARBA00000500"/>
    </source>
</evidence>
<dbReference type="OMA" id="VANRFPT"/>
<dbReference type="InterPro" id="IPR006379">
    <property type="entry name" value="HAD-SF_hydro_IIB"/>
</dbReference>
<keyword evidence="10" id="KW-1185">Reference proteome</keyword>
<dbReference type="STRING" id="4072.A0A1U8GHC9"/>
<dbReference type="KEGG" id="cann:107868517"/>
<dbReference type="EC" id="3.1.3.12" evidence="8"/>
<dbReference type="FunFam" id="3.40.50.1000:FF:000073">
    <property type="entry name" value="Trehalose 6-phosphate phosphatase"/>
    <property type="match status" value="1"/>
</dbReference>
<evidence type="ECO:0000256" key="5">
    <source>
        <dbReference type="ARBA" id="ARBA00022801"/>
    </source>
</evidence>
<sequence length="300" mass="34237">MGLARLSSNEGDQNEFSIEYTSWLVEHPCALDKFEEMKSIAKGKKIVIFLDYDGTLSEIVPNPEEAFMTDKMRMVLGEVADRFPTAIISGRKREKVQDFVQLKNVYYAGSHGLDIEAPLNSLKCKDSNEMDNKIVLYQPAKEFLPEKDKVLNLLSERTKDIKGVNIEDNKFCISIHFRHVHSKDLGTVENVISVILKEYPNFLVSTGKKVYEIRPNIAWDKGHALEYLLENLGFGNSDDVLPIYVGDDRTDEDAFKVLRKRRQGFPIIVSANPKDTNALYSLREPKQVMEFLLGLMVLEQ</sequence>
<evidence type="ECO:0000256" key="2">
    <source>
        <dbReference type="ARBA" id="ARBA00001968"/>
    </source>
</evidence>
<comment type="pathway">
    <text evidence="3 8">Glycan biosynthesis; trehalose biosynthesis.</text>
</comment>
<proteinExistence type="inferred from homology"/>
<organism evidence="9 10">
    <name type="scientific">Capsicum annuum</name>
    <name type="common">Capsicum pepper</name>
    <dbReference type="NCBI Taxonomy" id="4072"/>
    <lineage>
        <taxon>Eukaryota</taxon>
        <taxon>Viridiplantae</taxon>
        <taxon>Streptophyta</taxon>
        <taxon>Embryophyta</taxon>
        <taxon>Tracheophyta</taxon>
        <taxon>Spermatophyta</taxon>
        <taxon>Magnoliopsida</taxon>
        <taxon>eudicotyledons</taxon>
        <taxon>Gunneridae</taxon>
        <taxon>Pentapetalae</taxon>
        <taxon>asterids</taxon>
        <taxon>lamiids</taxon>
        <taxon>Solanales</taxon>
        <taxon>Solanaceae</taxon>
        <taxon>Solanoideae</taxon>
        <taxon>Capsiceae</taxon>
        <taxon>Capsicum</taxon>
    </lineage>
</organism>
<comment type="catalytic activity">
    <reaction evidence="1 8">
        <text>alpha,alpha-trehalose 6-phosphate + H2O = alpha,alpha-trehalose + phosphate</text>
        <dbReference type="Rhea" id="RHEA:23420"/>
        <dbReference type="ChEBI" id="CHEBI:15377"/>
        <dbReference type="ChEBI" id="CHEBI:16551"/>
        <dbReference type="ChEBI" id="CHEBI:43474"/>
        <dbReference type="ChEBI" id="CHEBI:58429"/>
        <dbReference type="EC" id="3.1.3.12"/>
    </reaction>
</comment>
<comment type="function">
    <text evidence="7">Removes the phosphate from trehalose 6-phosphate to produce free trehalose. Trehalose accumulation in plant may improve abiotic stress tolerance.</text>
</comment>
<dbReference type="InterPro" id="IPR044651">
    <property type="entry name" value="OTSB-like"/>
</dbReference>
<evidence type="ECO:0000256" key="7">
    <source>
        <dbReference type="ARBA" id="ARBA00025274"/>
    </source>
</evidence>
<dbReference type="Gramene" id="PHT85052">
    <property type="protein sequence ID" value="PHT85052"/>
    <property type="gene ID" value="T459_13495"/>
</dbReference>
<dbReference type="EMBL" id="AYRZ02000004">
    <property type="protein sequence ID" value="PHT85052.1"/>
    <property type="molecule type" value="Genomic_DNA"/>
</dbReference>
<dbReference type="InterPro" id="IPR023214">
    <property type="entry name" value="HAD_sf"/>
</dbReference>
<dbReference type="Pfam" id="PF02358">
    <property type="entry name" value="Trehalose_PPase"/>
    <property type="match status" value="1"/>
</dbReference>
<keyword evidence="5 8" id="KW-0378">Hydrolase</keyword>
<evidence type="ECO:0000256" key="4">
    <source>
        <dbReference type="ARBA" id="ARBA00008770"/>
    </source>
</evidence>
<dbReference type="PANTHER" id="PTHR43768:SF24">
    <property type="entry name" value="TREHALOSE 6-PHOSPHATE PHOSPHATASE"/>
    <property type="match status" value="1"/>
</dbReference>
<dbReference type="SMR" id="A0A1U8GHC9"/>
<gene>
    <name evidence="9" type="ORF">T459_13495</name>
</gene>
<dbReference type="Gene3D" id="3.40.50.1000">
    <property type="entry name" value="HAD superfamily/HAD-like"/>
    <property type="match status" value="2"/>
</dbReference>
<dbReference type="InterPro" id="IPR003337">
    <property type="entry name" value="Trehalose_PPase"/>
</dbReference>
<comment type="caution">
    <text evidence="9">The sequence shown here is derived from an EMBL/GenBank/DDBJ whole genome shotgun (WGS) entry which is preliminary data.</text>
</comment>
<dbReference type="GO" id="GO:0005992">
    <property type="term" value="P:trehalose biosynthetic process"/>
    <property type="evidence" value="ECO:0000318"/>
    <property type="project" value="GO_Central"/>
</dbReference>
<accession>A0A1U8GHC9</accession>
<dbReference type="SUPFAM" id="SSF56784">
    <property type="entry name" value="HAD-like"/>
    <property type="match status" value="1"/>
</dbReference>
<dbReference type="AlphaFoldDB" id="A0A1U8GHC9"/>
<dbReference type="Proteomes" id="UP000222542">
    <property type="component" value="Unassembled WGS sequence"/>
</dbReference>
<evidence type="ECO:0000313" key="9">
    <source>
        <dbReference type="EMBL" id="PHT85052.1"/>
    </source>
</evidence>
<dbReference type="NCBIfam" id="TIGR01484">
    <property type="entry name" value="HAD-SF-IIB"/>
    <property type="match status" value="1"/>
</dbReference>
<dbReference type="PANTHER" id="PTHR43768">
    <property type="entry name" value="TREHALOSE 6-PHOSPHATE PHOSPHATASE"/>
    <property type="match status" value="1"/>
</dbReference>
<evidence type="ECO:0000313" key="10">
    <source>
        <dbReference type="Proteomes" id="UP000222542"/>
    </source>
</evidence>
<evidence type="ECO:0000256" key="6">
    <source>
        <dbReference type="ARBA" id="ARBA00023016"/>
    </source>
</evidence>
<dbReference type="GO" id="GO:0004805">
    <property type="term" value="F:trehalose-phosphatase activity"/>
    <property type="evidence" value="ECO:0000318"/>
    <property type="project" value="GO_Central"/>
</dbReference>
<evidence type="ECO:0000256" key="3">
    <source>
        <dbReference type="ARBA" id="ARBA00005199"/>
    </source>
</evidence>
<evidence type="ECO:0000256" key="8">
    <source>
        <dbReference type="RuleBase" id="RU361117"/>
    </source>
</evidence>
<keyword evidence="6" id="KW-0346">Stress response</keyword>
<reference evidence="9 10" key="1">
    <citation type="journal article" date="2014" name="Nat. Genet.">
        <title>Genome sequence of the hot pepper provides insights into the evolution of pungency in Capsicum species.</title>
        <authorList>
            <person name="Kim S."/>
            <person name="Park M."/>
            <person name="Yeom S.I."/>
            <person name="Kim Y.M."/>
            <person name="Lee J.M."/>
            <person name="Lee H.A."/>
            <person name="Seo E."/>
            <person name="Choi J."/>
            <person name="Cheong K."/>
            <person name="Kim K.T."/>
            <person name="Jung K."/>
            <person name="Lee G.W."/>
            <person name="Oh S.K."/>
            <person name="Bae C."/>
            <person name="Kim S.B."/>
            <person name="Lee H.Y."/>
            <person name="Kim S.Y."/>
            <person name="Kim M.S."/>
            <person name="Kang B.C."/>
            <person name="Jo Y.D."/>
            <person name="Yang H.B."/>
            <person name="Jeong H.J."/>
            <person name="Kang W.H."/>
            <person name="Kwon J.K."/>
            <person name="Shin C."/>
            <person name="Lim J.Y."/>
            <person name="Park J.H."/>
            <person name="Huh J.H."/>
            <person name="Kim J.S."/>
            <person name="Kim B.D."/>
            <person name="Cohen O."/>
            <person name="Paran I."/>
            <person name="Suh M.C."/>
            <person name="Lee S.B."/>
            <person name="Kim Y.K."/>
            <person name="Shin Y."/>
            <person name="Noh S.J."/>
            <person name="Park J."/>
            <person name="Seo Y.S."/>
            <person name="Kwon S.Y."/>
            <person name="Kim H.A."/>
            <person name="Park J.M."/>
            <person name="Kim H.J."/>
            <person name="Choi S.B."/>
            <person name="Bosland P.W."/>
            <person name="Reeves G."/>
            <person name="Jo S.H."/>
            <person name="Lee B.W."/>
            <person name="Cho H.T."/>
            <person name="Choi H.S."/>
            <person name="Lee M.S."/>
            <person name="Yu Y."/>
            <person name="Do Choi Y."/>
            <person name="Park B.S."/>
            <person name="van Deynze A."/>
            <person name="Ashrafi H."/>
            <person name="Hill T."/>
            <person name="Kim W.T."/>
            <person name="Pai H.S."/>
            <person name="Ahn H.K."/>
            <person name="Yeam I."/>
            <person name="Giovannoni J.J."/>
            <person name="Rose J.K."/>
            <person name="Sorensen I."/>
            <person name="Lee S.J."/>
            <person name="Kim R.W."/>
            <person name="Choi I.Y."/>
            <person name="Choi B.S."/>
            <person name="Lim J.S."/>
            <person name="Lee Y.H."/>
            <person name="Choi D."/>
        </authorList>
    </citation>
    <scope>NUCLEOTIDE SEQUENCE [LARGE SCALE GENOMIC DNA]</scope>
    <source>
        <strain evidence="10">cv. CM334</strain>
    </source>
</reference>